<evidence type="ECO:0000256" key="4">
    <source>
        <dbReference type="PIRSR" id="PIRSR001369-1"/>
    </source>
</evidence>
<dbReference type="Pfam" id="PF00285">
    <property type="entry name" value="Citrate_synt"/>
    <property type="match status" value="1"/>
</dbReference>
<dbReference type="GO" id="GO:0006099">
    <property type="term" value="P:tricarboxylic acid cycle"/>
    <property type="evidence" value="ECO:0007669"/>
    <property type="project" value="InterPro"/>
</dbReference>
<dbReference type="Proteomes" id="UP000799439">
    <property type="component" value="Unassembled WGS sequence"/>
</dbReference>
<comment type="caution">
    <text evidence="6">The sequence shown here is derived from an EMBL/GenBank/DDBJ whole genome shotgun (WGS) entry which is preliminary data.</text>
</comment>
<dbReference type="Gene3D" id="1.10.580.10">
    <property type="entry name" value="Citrate Synthase, domain 1"/>
    <property type="match status" value="1"/>
</dbReference>
<dbReference type="Gene3D" id="1.10.230.10">
    <property type="entry name" value="Cytochrome P450-Terp, domain 2"/>
    <property type="match status" value="1"/>
</dbReference>
<dbReference type="PRINTS" id="PR00143">
    <property type="entry name" value="CITRTSNTHASE"/>
</dbReference>
<feature type="active site" evidence="4">
    <location>
        <position position="346"/>
    </location>
</feature>
<dbReference type="PROSITE" id="PS00480">
    <property type="entry name" value="CITRATE_SYNTHASE"/>
    <property type="match status" value="1"/>
</dbReference>
<dbReference type="GO" id="GO:0005975">
    <property type="term" value="P:carbohydrate metabolic process"/>
    <property type="evidence" value="ECO:0007669"/>
    <property type="project" value="TreeGrafter"/>
</dbReference>
<dbReference type="SUPFAM" id="SSF48256">
    <property type="entry name" value="Citrate synthase"/>
    <property type="match status" value="1"/>
</dbReference>
<dbReference type="PANTHER" id="PTHR11739">
    <property type="entry name" value="CITRATE SYNTHASE"/>
    <property type="match status" value="1"/>
</dbReference>
<evidence type="ECO:0000256" key="5">
    <source>
        <dbReference type="RuleBase" id="RU000441"/>
    </source>
</evidence>
<dbReference type="GO" id="GO:0005759">
    <property type="term" value="C:mitochondrial matrix"/>
    <property type="evidence" value="ECO:0007669"/>
    <property type="project" value="TreeGrafter"/>
</dbReference>
<feature type="active site" evidence="4">
    <location>
        <position position="402"/>
    </location>
</feature>
<dbReference type="InterPro" id="IPR016142">
    <property type="entry name" value="Citrate_synth-like_lrg_a-sub"/>
</dbReference>
<proteinExistence type="inferred from homology"/>
<gene>
    <name evidence="6" type="ORF">K461DRAFT_256007</name>
</gene>
<dbReference type="PANTHER" id="PTHR11739:SF4">
    <property type="entry name" value="CITRATE SYNTHASE, PEROXISOMAL"/>
    <property type="match status" value="1"/>
</dbReference>
<evidence type="ECO:0000256" key="3">
    <source>
        <dbReference type="PIRNR" id="PIRNR001369"/>
    </source>
</evidence>
<name>A0A9P4J077_9PEZI</name>
<dbReference type="InterPro" id="IPR019810">
    <property type="entry name" value="Citrate_synthase_AS"/>
</dbReference>
<organism evidence="6 7">
    <name type="scientific">Myriangium duriaei CBS 260.36</name>
    <dbReference type="NCBI Taxonomy" id="1168546"/>
    <lineage>
        <taxon>Eukaryota</taxon>
        <taxon>Fungi</taxon>
        <taxon>Dikarya</taxon>
        <taxon>Ascomycota</taxon>
        <taxon>Pezizomycotina</taxon>
        <taxon>Dothideomycetes</taxon>
        <taxon>Dothideomycetidae</taxon>
        <taxon>Myriangiales</taxon>
        <taxon>Myriangiaceae</taxon>
        <taxon>Myriangium</taxon>
    </lineage>
</organism>
<evidence type="ECO:0000313" key="6">
    <source>
        <dbReference type="EMBL" id="KAF2152214.1"/>
    </source>
</evidence>
<dbReference type="OrthoDB" id="435022at2759"/>
<reference evidence="6" key="1">
    <citation type="journal article" date="2020" name="Stud. Mycol.">
        <title>101 Dothideomycetes genomes: a test case for predicting lifestyles and emergence of pathogens.</title>
        <authorList>
            <person name="Haridas S."/>
            <person name="Albert R."/>
            <person name="Binder M."/>
            <person name="Bloem J."/>
            <person name="Labutti K."/>
            <person name="Salamov A."/>
            <person name="Andreopoulos B."/>
            <person name="Baker S."/>
            <person name="Barry K."/>
            <person name="Bills G."/>
            <person name="Bluhm B."/>
            <person name="Cannon C."/>
            <person name="Castanera R."/>
            <person name="Culley D."/>
            <person name="Daum C."/>
            <person name="Ezra D."/>
            <person name="Gonzalez J."/>
            <person name="Henrissat B."/>
            <person name="Kuo A."/>
            <person name="Liang C."/>
            <person name="Lipzen A."/>
            <person name="Lutzoni F."/>
            <person name="Magnuson J."/>
            <person name="Mondo S."/>
            <person name="Nolan M."/>
            <person name="Ohm R."/>
            <person name="Pangilinan J."/>
            <person name="Park H.-J."/>
            <person name="Ramirez L."/>
            <person name="Alfaro M."/>
            <person name="Sun H."/>
            <person name="Tritt A."/>
            <person name="Yoshinaga Y."/>
            <person name="Zwiers L.-H."/>
            <person name="Turgeon B."/>
            <person name="Goodwin S."/>
            <person name="Spatafora J."/>
            <person name="Crous P."/>
            <person name="Grigoriev I."/>
        </authorList>
    </citation>
    <scope>NUCLEOTIDE SEQUENCE</scope>
    <source>
        <strain evidence="6">CBS 260.36</strain>
    </source>
</reference>
<protein>
    <recommendedName>
        <fullName evidence="3 5">Citrate synthase</fullName>
    </recommendedName>
</protein>
<accession>A0A9P4J077</accession>
<keyword evidence="2 3" id="KW-0808">Transferase</keyword>
<sequence>MFSLVLRTVSLSRTLWKLLTSYTFPIGPQLSANCLYVTDSRTGQSYNIKIHDGNYVDALDVAKIATLDWDGGKPVPRLLRILDHGFNFTACMKSSITHIDGQRGTLKYKGHSIQDLFHDRVYEEVMYLLIWGNFPSDKQKVSLRKSMAEAMVPHQVVVDVITAFPPKAETVTMVLAGLSAFLSSDTVMVATHHQQRPMFHGNLAEADAAIIRTIAYFASSIALVYCHKHGKSFAKPLEDKSLVQNILVMIGIDNNPQIEKVLTKLWILYADHEMTNSTAATLHAASTLNDPMSAIMAGLASGWGPLHGGAIDLAYEGFREIGSVENIPAFIDRVKAKKARLFGYGHRVYRTRDPRLGCIEQLIDENRAAVYGSPLLSIAMGIDKVATEDSYFTSRNLKANADLLGCFLYTALGFDTDMITVLICLSRVPGGLAHWRETLEKPIRLWRPQQIYEAPSAVNTSK</sequence>
<keyword evidence="7" id="KW-1185">Reference proteome</keyword>
<dbReference type="PIRSF" id="PIRSF001369">
    <property type="entry name" value="Citrate_synth"/>
    <property type="match status" value="1"/>
</dbReference>
<evidence type="ECO:0000256" key="1">
    <source>
        <dbReference type="ARBA" id="ARBA00010566"/>
    </source>
</evidence>
<dbReference type="InterPro" id="IPR024176">
    <property type="entry name" value="Citrate_synthase_bac-typ"/>
</dbReference>
<dbReference type="GO" id="GO:0046912">
    <property type="term" value="F:acyltransferase activity, acyl groups converted into alkyl on transfer"/>
    <property type="evidence" value="ECO:0007669"/>
    <property type="project" value="InterPro"/>
</dbReference>
<comment type="similarity">
    <text evidence="1 3 5">Belongs to the citrate synthase family.</text>
</comment>
<evidence type="ECO:0000256" key="2">
    <source>
        <dbReference type="ARBA" id="ARBA00022679"/>
    </source>
</evidence>
<dbReference type="AlphaFoldDB" id="A0A9P4J077"/>
<evidence type="ECO:0000313" key="7">
    <source>
        <dbReference type="Proteomes" id="UP000799439"/>
    </source>
</evidence>
<dbReference type="InterPro" id="IPR016143">
    <property type="entry name" value="Citrate_synth-like_sm_a-sub"/>
</dbReference>
<dbReference type="InterPro" id="IPR036969">
    <property type="entry name" value="Citrate_synthase_sf"/>
</dbReference>
<dbReference type="InterPro" id="IPR002020">
    <property type="entry name" value="Citrate_synthase"/>
</dbReference>
<dbReference type="EMBL" id="ML996086">
    <property type="protein sequence ID" value="KAF2152214.1"/>
    <property type="molecule type" value="Genomic_DNA"/>
</dbReference>